<dbReference type="OrthoDB" id="9989112at2759"/>
<name>A0A0V0QB96_PSEPJ</name>
<dbReference type="PROSITE" id="PS51421">
    <property type="entry name" value="RAS"/>
    <property type="match status" value="1"/>
</dbReference>
<evidence type="ECO:0000256" key="2">
    <source>
        <dbReference type="ARBA" id="ARBA00022741"/>
    </source>
</evidence>
<dbReference type="AlphaFoldDB" id="A0A0V0QB96"/>
<accession>A0A0V0QB96</accession>
<dbReference type="InterPro" id="IPR005225">
    <property type="entry name" value="Small_GTP-bd"/>
</dbReference>
<keyword evidence="3" id="KW-0342">GTP-binding</keyword>
<evidence type="ECO:0000313" key="4">
    <source>
        <dbReference type="EMBL" id="KRW99458.1"/>
    </source>
</evidence>
<dbReference type="GO" id="GO:0005764">
    <property type="term" value="C:lysosome"/>
    <property type="evidence" value="ECO:0007669"/>
    <property type="project" value="TreeGrafter"/>
</dbReference>
<keyword evidence="2" id="KW-0547">Nucleotide-binding</keyword>
<dbReference type="GO" id="GO:0045335">
    <property type="term" value="C:phagocytic vesicle"/>
    <property type="evidence" value="ECO:0007669"/>
    <property type="project" value="TreeGrafter"/>
</dbReference>
<dbReference type="Pfam" id="PF00071">
    <property type="entry name" value="Ras"/>
    <property type="match status" value="1"/>
</dbReference>
<dbReference type="SMART" id="SM00174">
    <property type="entry name" value="RHO"/>
    <property type="match status" value="1"/>
</dbReference>
<dbReference type="PANTHER" id="PTHR47981">
    <property type="entry name" value="RAB FAMILY"/>
    <property type="match status" value="1"/>
</dbReference>
<keyword evidence="5" id="KW-1185">Reference proteome</keyword>
<organism evidence="4 5">
    <name type="scientific">Pseudocohnilembus persalinus</name>
    <name type="common">Ciliate</name>
    <dbReference type="NCBI Taxonomy" id="266149"/>
    <lineage>
        <taxon>Eukaryota</taxon>
        <taxon>Sar</taxon>
        <taxon>Alveolata</taxon>
        <taxon>Ciliophora</taxon>
        <taxon>Intramacronucleata</taxon>
        <taxon>Oligohymenophorea</taxon>
        <taxon>Scuticociliatia</taxon>
        <taxon>Philasterida</taxon>
        <taxon>Pseudocohnilembidae</taxon>
        <taxon>Pseudocohnilembus</taxon>
    </lineage>
</organism>
<dbReference type="FunFam" id="3.40.50.300:FF:001447">
    <property type="entry name" value="Ras-related protein Rab-1B"/>
    <property type="match status" value="1"/>
</dbReference>
<evidence type="ECO:0000256" key="1">
    <source>
        <dbReference type="ARBA" id="ARBA00006270"/>
    </source>
</evidence>
<evidence type="ECO:0000256" key="3">
    <source>
        <dbReference type="ARBA" id="ARBA00023134"/>
    </source>
</evidence>
<dbReference type="EMBL" id="LDAU01000212">
    <property type="protein sequence ID" value="KRW99458.1"/>
    <property type="molecule type" value="Genomic_DNA"/>
</dbReference>
<dbReference type="PROSITE" id="PS51419">
    <property type="entry name" value="RAB"/>
    <property type="match status" value="1"/>
</dbReference>
<dbReference type="SMART" id="SM00175">
    <property type="entry name" value="RAB"/>
    <property type="match status" value="1"/>
</dbReference>
<dbReference type="SMART" id="SM00173">
    <property type="entry name" value="RAS"/>
    <property type="match status" value="1"/>
</dbReference>
<dbReference type="GO" id="GO:0005770">
    <property type="term" value="C:late endosome"/>
    <property type="evidence" value="ECO:0007669"/>
    <property type="project" value="TreeGrafter"/>
</dbReference>
<keyword evidence="4" id="KW-0378">Hydrolase</keyword>
<evidence type="ECO:0000313" key="5">
    <source>
        <dbReference type="Proteomes" id="UP000054937"/>
    </source>
</evidence>
<sequence>MSVFNIISISYIFLKFKYIHCKGKFLINHRPTVGVDYMTSTQTIDNRIITLQIWDTAGQETFQSVCSSFYRGADVVVFVFDITNQESFENLNKWKQEYLDAVGESDLGYFMVVGNKIDLALQNNYISNNELERWCRQNRILKYYVTSSKDGTKIDDLFSAITKTVTQSDHQNIYNNMQNKIQLDEPNKKKFLKKCC</sequence>
<dbReference type="SUPFAM" id="SSF52540">
    <property type="entry name" value="P-loop containing nucleoside triphosphate hydrolases"/>
    <property type="match status" value="1"/>
</dbReference>
<dbReference type="InParanoid" id="A0A0V0QB96"/>
<proteinExistence type="inferred from homology"/>
<dbReference type="Proteomes" id="UP000054937">
    <property type="component" value="Unassembled WGS sequence"/>
</dbReference>
<comment type="similarity">
    <text evidence="1">Belongs to the small GTPase superfamily. Rab family.</text>
</comment>
<protein>
    <submittedName>
        <fullName evidence="4">p-loop containing nucleoside triphosphate hydrolase</fullName>
    </submittedName>
</protein>
<dbReference type="NCBIfam" id="TIGR00231">
    <property type="entry name" value="small_GTP"/>
    <property type="match status" value="1"/>
</dbReference>
<dbReference type="CDD" id="cd00154">
    <property type="entry name" value="Rab"/>
    <property type="match status" value="1"/>
</dbReference>
<dbReference type="GO" id="GO:0005525">
    <property type="term" value="F:GTP binding"/>
    <property type="evidence" value="ECO:0007669"/>
    <property type="project" value="UniProtKB-KW"/>
</dbReference>
<dbReference type="GO" id="GO:0003924">
    <property type="term" value="F:GTPase activity"/>
    <property type="evidence" value="ECO:0007669"/>
    <property type="project" value="InterPro"/>
</dbReference>
<dbReference type="InterPro" id="IPR001806">
    <property type="entry name" value="Small_GTPase"/>
</dbReference>
<dbReference type="OMA" id="YEESMPA"/>
<comment type="caution">
    <text evidence="4">The sequence shown here is derived from an EMBL/GenBank/DDBJ whole genome shotgun (WGS) entry which is preliminary data.</text>
</comment>
<dbReference type="PRINTS" id="PR00449">
    <property type="entry name" value="RASTRNSFRMNG"/>
</dbReference>
<gene>
    <name evidence="4" type="ORF">PPERSA_07943</name>
</gene>
<reference evidence="4 5" key="1">
    <citation type="journal article" date="2015" name="Sci. Rep.">
        <title>Genome of the facultative scuticociliatosis pathogen Pseudocohnilembus persalinus provides insight into its virulence through horizontal gene transfer.</title>
        <authorList>
            <person name="Xiong J."/>
            <person name="Wang G."/>
            <person name="Cheng J."/>
            <person name="Tian M."/>
            <person name="Pan X."/>
            <person name="Warren A."/>
            <person name="Jiang C."/>
            <person name="Yuan D."/>
            <person name="Miao W."/>
        </authorList>
    </citation>
    <scope>NUCLEOTIDE SEQUENCE [LARGE SCALE GENOMIC DNA]</scope>
    <source>
        <strain evidence="4">36N120E</strain>
    </source>
</reference>
<dbReference type="GO" id="GO:0090385">
    <property type="term" value="P:phagosome-lysosome fusion"/>
    <property type="evidence" value="ECO:0007669"/>
    <property type="project" value="TreeGrafter"/>
</dbReference>
<dbReference type="InterPro" id="IPR027417">
    <property type="entry name" value="P-loop_NTPase"/>
</dbReference>
<dbReference type="Gene3D" id="3.40.50.300">
    <property type="entry name" value="P-loop containing nucleotide triphosphate hydrolases"/>
    <property type="match status" value="1"/>
</dbReference>
<dbReference type="PANTHER" id="PTHR47981:SF20">
    <property type="entry name" value="RAS-RELATED PROTEIN RAB-7A"/>
    <property type="match status" value="1"/>
</dbReference>